<organism evidence="1 2">
    <name type="scientific">Panagrellus redivivus</name>
    <name type="common">Microworm</name>
    <dbReference type="NCBI Taxonomy" id="6233"/>
    <lineage>
        <taxon>Eukaryota</taxon>
        <taxon>Metazoa</taxon>
        <taxon>Ecdysozoa</taxon>
        <taxon>Nematoda</taxon>
        <taxon>Chromadorea</taxon>
        <taxon>Rhabditida</taxon>
        <taxon>Tylenchina</taxon>
        <taxon>Panagrolaimomorpha</taxon>
        <taxon>Panagrolaimoidea</taxon>
        <taxon>Panagrolaimidae</taxon>
        <taxon>Panagrellus</taxon>
    </lineage>
</organism>
<sequence length="250" mass="28547">MPYPITKLAYGLRCRLHDLATPVERYKLQIAAGNPSICPPIEAIKIAESFTWFKCRDGILEDIDFNVRNDSPLYCTTDLRFGYATLQNLDSAPLLVFASNINQIAVVKSSNDSYVLKMSDLLNGFPNLNEILVHNVLSADTWMTEILQREHHCITDLRLSLTLEQFTALSAADLVAFLQAQKKGFHLALSVLQTGKIVPLLLHLGGFPTYKMSRDYEVQCLAHKRLRRYKRNTRLQIGTYNAHKYQIWFL</sequence>
<protein>
    <submittedName>
        <fullName evidence="2">F-box domain-containing protein</fullName>
    </submittedName>
</protein>
<proteinExistence type="predicted"/>
<reference evidence="2" key="2">
    <citation type="submission" date="2020-10" db="UniProtKB">
        <authorList>
            <consortium name="WormBaseParasite"/>
        </authorList>
    </citation>
    <scope>IDENTIFICATION</scope>
</reference>
<name>A0A7E4VLI5_PANRE</name>
<dbReference type="Proteomes" id="UP000492821">
    <property type="component" value="Unassembled WGS sequence"/>
</dbReference>
<keyword evidence="1" id="KW-1185">Reference proteome</keyword>
<accession>A0A7E4VLI5</accession>
<evidence type="ECO:0000313" key="2">
    <source>
        <dbReference type="WBParaSite" id="Pan_g21946.t1"/>
    </source>
</evidence>
<reference evidence="1" key="1">
    <citation type="journal article" date="2013" name="Genetics">
        <title>The draft genome and transcriptome of Panagrellus redivivus are shaped by the harsh demands of a free-living lifestyle.</title>
        <authorList>
            <person name="Srinivasan J."/>
            <person name="Dillman A.R."/>
            <person name="Macchietto M.G."/>
            <person name="Heikkinen L."/>
            <person name="Lakso M."/>
            <person name="Fracchia K.M."/>
            <person name="Antoshechkin I."/>
            <person name="Mortazavi A."/>
            <person name="Wong G."/>
            <person name="Sternberg P.W."/>
        </authorList>
    </citation>
    <scope>NUCLEOTIDE SEQUENCE [LARGE SCALE GENOMIC DNA]</scope>
    <source>
        <strain evidence="1">MT8872</strain>
    </source>
</reference>
<evidence type="ECO:0000313" key="1">
    <source>
        <dbReference type="Proteomes" id="UP000492821"/>
    </source>
</evidence>
<dbReference type="AlphaFoldDB" id="A0A7E4VLI5"/>
<dbReference type="WBParaSite" id="Pan_g21946.t1">
    <property type="protein sequence ID" value="Pan_g21946.t1"/>
    <property type="gene ID" value="Pan_g21946"/>
</dbReference>